<evidence type="ECO:0000256" key="1">
    <source>
        <dbReference type="ARBA" id="ARBA00011073"/>
    </source>
</evidence>
<sequence length="334" mass="35843">SHDIARESMVYSYRHALNGFAARFTKEQAARMSPEHHDVPSVFPSRRVETYTTRSWDYMSMGNSQDSLFGTKRPQLRSETKQGEDVIIGLVDTGIWPEVQNFHDDGMSAVPKRWKGICQEGEAFNSSHCNRKLIGARYFYQSYLHSKGAANVSQLAPQIRLYISARDDVGHGTHTSSIAAGRYVPNASLFGLANGTAVGGAPKARLAMYKVLWGGSGDDADVTAGIDAAVEDGVDIISMSLGGRAVLSFKYVGSFIAALGAVEKGVVVVTAAGNDGPDTFSVSNSPPWMITVGASADDRTFKNNVSLGNGVSFKVSQLSAQSSNNLITVSTFRG</sequence>
<dbReference type="InParanoid" id="D8R9W2"/>
<dbReference type="SUPFAM" id="SSF52743">
    <property type="entry name" value="Subtilisin-like"/>
    <property type="match status" value="1"/>
</dbReference>
<dbReference type="PANTHER" id="PTHR10795">
    <property type="entry name" value="PROPROTEIN CONVERTASE SUBTILISIN/KEXIN"/>
    <property type="match status" value="1"/>
</dbReference>
<evidence type="ECO:0000259" key="5">
    <source>
        <dbReference type="Pfam" id="PF05922"/>
    </source>
</evidence>
<dbReference type="Pfam" id="PF00082">
    <property type="entry name" value="Peptidase_S8"/>
    <property type="match status" value="1"/>
</dbReference>
<dbReference type="HOGENOM" id="CLU_000625_0_2_1"/>
<dbReference type="PROSITE" id="PS51892">
    <property type="entry name" value="SUBTILASE"/>
    <property type="match status" value="1"/>
</dbReference>
<dbReference type="eggNOG" id="ENOG502QRC5">
    <property type="taxonomic scope" value="Eukaryota"/>
</dbReference>
<dbReference type="AlphaFoldDB" id="D8R9W2"/>
<dbReference type="Gene3D" id="3.50.30.30">
    <property type="match status" value="1"/>
</dbReference>
<evidence type="ECO:0000256" key="2">
    <source>
        <dbReference type="ARBA" id="ARBA00022729"/>
    </source>
</evidence>
<feature type="domain" description="Peptidase S8/S53" evidence="4">
    <location>
        <begin position="83"/>
        <end position="330"/>
    </location>
</feature>
<keyword evidence="2" id="KW-0732">Signal</keyword>
<dbReference type="InterPro" id="IPR034197">
    <property type="entry name" value="Peptidases_S8_3"/>
</dbReference>
<dbReference type="InterPro" id="IPR045051">
    <property type="entry name" value="SBT"/>
</dbReference>
<dbReference type="Gramene" id="EFJ31225">
    <property type="protein sequence ID" value="EFJ31225"/>
    <property type="gene ID" value="SELMODRAFT_88921"/>
</dbReference>
<dbReference type="EMBL" id="GL377574">
    <property type="protein sequence ID" value="EFJ31225.1"/>
    <property type="molecule type" value="Genomic_DNA"/>
</dbReference>
<evidence type="ECO:0000313" key="6">
    <source>
        <dbReference type="EMBL" id="EFJ31225.1"/>
    </source>
</evidence>
<dbReference type="InterPro" id="IPR036852">
    <property type="entry name" value="Peptidase_S8/S53_dom_sf"/>
</dbReference>
<dbReference type="Gene3D" id="3.30.70.80">
    <property type="entry name" value="Peptidase S8 propeptide/proteinase inhibitor I9"/>
    <property type="match status" value="1"/>
</dbReference>
<evidence type="ECO:0000313" key="7">
    <source>
        <dbReference type="Proteomes" id="UP000001514"/>
    </source>
</evidence>
<evidence type="ECO:0000259" key="4">
    <source>
        <dbReference type="Pfam" id="PF00082"/>
    </source>
</evidence>
<dbReference type="Proteomes" id="UP000001514">
    <property type="component" value="Unassembled WGS sequence"/>
</dbReference>
<organism evidence="7">
    <name type="scientific">Selaginella moellendorffii</name>
    <name type="common">Spikemoss</name>
    <dbReference type="NCBI Taxonomy" id="88036"/>
    <lineage>
        <taxon>Eukaryota</taxon>
        <taxon>Viridiplantae</taxon>
        <taxon>Streptophyta</taxon>
        <taxon>Embryophyta</taxon>
        <taxon>Tracheophyta</taxon>
        <taxon>Lycopodiopsida</taxon>
        <taxon>Selaginellales</taxon>
        <taxon>Selaginellaceae</taxon>
        <taxon>Selaginella</taxon>
    </lineage>
</organism>
<dbReference type="KEGG" id="smo:SELMODRAFT_88921"/>
<keyword evidence="7" id="KW-1185">Reference proteome</keyword>
<dbReference type="GO" id="GO:0004252">
    <property type="term" value="F:serine-type endopeptidase activity"/>
    <property type="evidence" value="ECO:0000318"/>
    <property type="project" value="GO_Central"/>
</dbReference>
<comment type="similarity">
    <text evidence="1 3">Belongs to the peptidase S8 family.</text>
</comment>
<protein>
    <recommendedName>
        <fullName evidence="8">Peptidase S8/S53 domain-containing protein</fullName>
    </recommendedName>
</protein>
<dbReference type="GO" id="GO:0006508">
    <property type="term" value="P:proteolysis"/>
    <property type="evidence" value="ECO:0007669"/>
    <property type="project" value="InterPro"/>
</dbReference>
<evidence type="ECO:0000256" key="3">
    <source>
        <dbReference type="PROSITE-ProRule" id="PRU01240"/>
    </source>
</evidence>
<dbReference type="CDD" id="cd04852">
    <property type="entry name" value="Peptidases_S8_3"/>
    <property type="match status" value="1"/>
</dbReference>
<feature type="domain" description="Inhibitor I9" evidence="5">
    <location>
        <begin position="5"/>
        <end position="50"/>
    </location>
</feature>
<dbReference type="OMA" id="RNTISWL"/>
<name>D8R9W2_SELML</name>
<dbReference type="Pfam" id="PF05922">
    <property type="entry name" value="Inhibitor_I9"/>
    <property type="match status" value="1"/>
</dbReference>
<accession>D8R9W2</accession>
<feature type="non-terminal residue" evidence="6">
    <location>
        <position position="1"/>
    </location>
</feature>
<reference evidence="6 7" key="1">
    <citation type="journal article" date="2011" name="Science">
        <title>The Selaginella genome identifies genetic changes associated with the evolution of vascular plants.</title>
        <authorList>
            <person name="Banks J.A."/>
            <person name="Nishiyama T."/>
            <person name="Hasebe M."/>
            <person name="Bowman J.L."/>
            <person name="Gribskov M."/>
            <person name="dePamphilis C."/>
            <person name="Albert V.A."/>
            <person name="Aono N."/>
            <person name="Aoyama T."/>
            <person name="Ambrose B.A."/>
            <person name="Ashton N.W."/>
            <person name="Axtell M.J."/>
            <person name="Barker E."/>
            <person name="Barker M.S."/>
            <person name="Bennetzen J.L."/>
            <person name="Bonawitz N.D."/>
            <person name="Chapple C."/>
            <person name="Cheng C."/>
            <person name="Correa L.G."/>
            <person name="Dacre M."/>
            <person name="DeBarry J."/>
            <person name="Dreyer I."/>
            <person name="Elias M."/>
            <person name="Engstrom E.M."/>
            <person name="Estelle M."/>
            <person name="Feng L."/>
            <person name="Finet C."/>
            <person name="Floyd S.K."/>
            <person name="Frommer W.B."/>
            <person name="Fujita T."/>
            <person name="Gramzow L."/>
            <person name="Gutensohn M."/>
            <person name="Harholt J."/>
            <person name="Hattori M."/>
            <person name="Heyl A."/>
            <person name="Hirai T."/>
            <person name="Hiwatashi Y."/>
            <person name="Ishikawa M."/>
            <person name="Iwata M."/>
            <person name="Karol K.G."/>
            <person name="Koehler B."/>
            <person name="Kolukisaoglu U."/>
            <person name="Kubo M."/>
            <person name="Kurata T."/>
            <person name="Lalonde S."/>
            <person name="Li K."/>
            <person name="Li Y."/>
            <person name="Litt A."/>
            <person name="Lyons E."/>
            <person name="Manning G."/>
            <person name="Maruyama T."/>
            <person name="Michael T.P."/>
            <person name="Mikami K."/>
            <person name="Miyazaki S."/>
            <person name="Morinaga S."/>
            <person name="Murata T."/>
            <person name="Mueller-Roeber B."/>
            <person name="Nelson D.R."/>
            <person name="Obara M."/>
            <person name="Oguri Y."/>
            <person name="Olmstead R.G."/>
            <person name="Onodera N."/>
            <person name="Petersen B.L."/>
            <person name="Pils B."/>
            <person name="Prigge M."/>
            <person name="Rensing S.A."/>
            <person name="Riano-Pachon D.M."/>
            <person name="Roberts A.W."/>
            <person name="Sato Y."/>
            <person name="Scheller H.V."/>
            <person name="Schulz B."/>
            <person name="Schulz C."/>
            <person name="Shakirov E.V."/>
            <person name="Shibagaki N."/>
            <person name="Shinohara N."/>
            <person name="Shippen D.E."/>
            <person name="Soerensen I."/>
            <person name="Sotooka R."/>
            <person name="Sugimoto N."/>
            <person name="Sugita M."/>
            <person name="Sumikawa N."/>
            <person name="Tanurdzic M."/>
            <person name="Theissen G."/>
            <person name="Ulvskov P."/>
            <person name="Wakazuki S."/>
            <person name="Weng J.K."/>
            <person name="Willats W.W."/>
            <person name="Wipf D."/>
            <person name="Wolf P.G."/>
            <person name="Yang L."/>
            <person name="Zimmer A.D."/>
            <person name="Zhu Q."/>
            <person name="Mitros T."/>
            <person name="Hellsten U."/>
            <person name="Loque D."/>
            <person name="Otillar R."/>
            <person name="Salamov A."/>
            <person name="Schmutz J."/>
            <person name="Shapiro H."/>
            <person name="Lindquist E."/>
            <person name="Lucas S."/>
            <person name="Rokhsar D."/>
            <person name="Grigoriev I.V."/>
        </authorList>
    </citation>
    <scope>NUCLEOTIDE SEQUENCE [LARGE SCALE GENOMIC DNA]</scope>
</reference>
<dbReference type="STRING" id="88036.D8R9W2"/>
<proteinExistence type="inferred from homology"/>
<dbReference type="InterPro" id="IPR010259">
    <property type="entry name" value="S8pro/Inhibitor_I9"/>
</dbReference>
<dbReference type="InterPro" id="IPR000209">
    <property type="entry name" value="Peptidase_S8/S53_dom"/>
</dbReference>
<comment type="caution">
    <text evidence="3">Lacks conserved residue(s) required for the propagation of feature annotation.</text>
</comment>
<dbReference type="InterPro" id="IPR037045">
    <property type="entry name" value="S8pro/Inhibitor_I9_sf"/>
</dbReference>
<dbReference type="GO" id="GO:0005576">
    <property type="term" value="C:extracellular region"/>
    <property type="evidence" value="ECO:0000318"/>
    <property type="project" value="GO_Central"/>
</dbReference>
<gene>
    <name evidence="6" type="ORF">SELMODRAFT_88921</name>
</gene>
<evidence type="ECO:0008006" key="8">
    <source>
        <dbReference type="Google" id="ProtNLM"/>
    </source>
</evidence>
<dbReference type="Gene3D" id="3.40.50.200">
    <property type="entry name" value="Peptidase S8/S53 domain"/>
    <property type="match status" value="1"/>
</dbReference>